<dbReference type="Pfam" id="PF04892">
    <property type="entry name" value="VanZ"/>
    <property type="match status" value="1"/>
</dbReference>
<dbReference type="EMBL" id="NRGR01000012">
    <property type="protein sequence ID" value="PCC39721.1"/>
    <property type="molecule type" value="Genomic_DNA"/>
</dbReference>
<gene>
    <name evidence="4" type="ORF">CIK66_07000</name>
</gene>
<feature type="transmembrane region" description="Helical" evidence="2">
    <location>
        <begin position="72"/>
        <end position="91"/>
    </location>
</feature>
<keyword evidence="2" id="KW-0812">Transmembrane</keyword>
<organism evidence="4 5">
    <name type="scientific">Brachybacterium alimentarium</name>
    <dbReference type="NCBI Taxonomy" id="47845"/>
    <lineage>
        <taxon>Bacteria</taxon>
        <taxon>Bacillati</taxon>
        <taxon>Actinomycetota</taxon>
        <taxon>Actinomycetes</taxon>
        <taxon>Micrococcales</taxon>
        <taxon>Dermabacteraceae</taxon>
        <taxon>Brachybacterium</taxon>
    </lineage>
</organism>
<feature type="region of interest" description="Disordered" evidence="1">
    <location>
        <begin position="150"/>
        <end position="180"/>
    </location>
</feature>
<dbReference type="OrthoDB" id="4794536at2"/>
<dbReference type="InterPro" id="IPR006976">
    <property type="entry name" value="VanZ-like"/>
</dbReference>
<evidence type="ECO:0000256" key="1">
    <source>
        <dbReference type="SAM" id="MobiDB-lite"/>
    </source>
</evidence>
<evidence type="ECO:0000313" key="4">
    <source>
        <dbReference type="EMBL" id="PCC39721.1"/>
    </source>
</evidence>
<feature type="transmembrane region" description="Helical" evidence="2">
    <location>
        <begin position="96"/>
        <end position="114"/>
    </location>
</feature>
<reference evidence="4 5" key="1">
    <citation type="journal article" date="2017" name="Elife">
        <title>Extensive horizontal gene transfer in cheese-associated bacteria.</title>
        <authorList>
            <person name="Bonham K.S."/>
            <person name="Wolfe B.E."/>
            <person name="Dutton R.J."/>
        </authorList>
    </citation>
    <scope>NUCLEOTIDE SEQUENCE [LARGE SCALE GENOMIC DNA]</scope>
    <source>
        <strain evidence="4 5">341_9</strain>
    </source>
</reference>
<keyword evidence="2" id="KW-1133">Transmembrane helix</keyword>
<evidence type="ECO:0000313" key="5">
    <source>
        <dbReference type="Proteomes" id="UP000218598"/>
    </source>
</evidence>
<sequence length="180" mass="18834">MAAAAPDTGHPPRARLPRAFRIVAICVLLLYPLAAGVLLLTSDGWAVNRANVQVWYVVTGMVGLREQISPEGFAMIANVVLFVPFFTALAVLRPSWWWVLLGTALSTCVELYQGSIGSRIQDPWDIVTNTLGAAIGVAIGLGVRRRALNGARSAPSGPTTPGAPPAESAPGPVGGPDDRG</sequence>
<feature type="domain" description="VanZ-like" evidence="3">
    <location>
        <begin position="23"/>
        <end position="139"/>
    </location>
</feature>
<keyword evidence="2" id="KW-0472">Membrane</keyword>
<evidence type="ECO:0000256" key="2">
    <source>
        <dbReference type="SAM" id="Phobius"/>
    </source>
</evidence>
<feature type="compositionally biased region" description="Low complexity" evidence="1">
    <location>
        <begin position="153"/>
        <end position="171"/>
    </location>
</feature>
<evidence type="ECO:0000259" key="3">
    <source>
        <dbReference type="Pfam" id="PF04892"/>
    </source>
</evidence>
<name>A0A2A3YKB0_9MICO</name>
<accession>A0A2A3YKB0</accession>
<keyword evidence="5" id="KW-1185">Reference proteome</keyword>
<dbReference type="AlphaFoldDB" id="A0A2A3YKB0"/>
<feature type="transmembrane region" description="Helical" evidence="2">
    <location>
        <begin position="20"/>
        <end position="40"/>
    </location>
</feature>
<proteinExistence type="predicted"/>
<protein>
    <submittedName>
        <fullName evidence="4">VanZ family protein</fullName>
    </submittedName>
</protein>
<dbReference type="RefSeq" id="WP_096196844.1">
    <property type="nucleotide sequence ID" value="NZ_JBQQGT010000039.1"/>
</dbReference>
<dbReference type="Proteomes" id="UP000218598">
    <property type="component" value="Unassembled WGS sequence"/>
</dbReference>
<feature type="transmembrane region" description="Helical" evidence="2">
    <location>
        <begin position="126"/>
        <end position="143"/>
    </location>
</feature>
<comment type="caution">
    <text evidence="4">The sequence shown here is derived from an EMBL/GenBank/DDBJ whole genome shotgun (WGS) entry which is preliminary data.</text>
</comment>